<dbReference type="AlphaFoldDB" id="A0A4P8XPQ9"/>
<accession>A0A4P8XPQ9</accession>
<sequence>MVGGRLPVVFFLSSICLLSKRTSCRNNCEKLVQKPPALVLIKKTNIPDIL</sequence>
<reference evidence="1 2" key="1">
    <citation type="submission" date="2019-05" db="EMBL/GenBank/DDBJ databases">
        <authorList>
            <person name="Chen C."/>
        </authorList>
    </citation>
    <scope>NUCLEOTIDE SEQUENCE [LARGE SCALE GENOMIC DNA]</scope>
    <source>
        <strain evidence="1 2">HB172198</strain>
    </source>
</reference>
<dbReference type="Proteomes" id="UP000300879">
    <property type="component" value="Chromosome"/>
</dbReference>
<organism evidence="1 2">
    <name type="scientific">Paenibacillus algicola</name>
    <dbReference type="NCBI Taxonomy" id="2565926"/>
    <lineage>
        <taxon>Bacteria</taxon>
        <taxon>Bacillati</taxon>
        <taxon>Bacillota</taxon>
        <taxon>Bacilli</taxon>
        <taxon>Bacillales</taxon>
        <taxon>Paenibacillaceae</taxon>
        <taxon>Paenibacillus</taxon>
    </lineage>
</organism>
<proteinExistence type="predicted"/>
<evidence type="ECO:0000313" key="1">
    <source>
        <dbReference type="EMBL" id="QCT04648.1"/>
    </source>
</evidence>
<gene>
    <name evidence="1" type="ORF">E6C60_3943</name>
</gene>
<keyword evidence="2" id="KW-1185">Reference proteome</keyword>
<protein>
    <submittedName>
        <fullName evidence="1">Uncharacterized protein</fullName>
    </submittedName>
</protein>
<dbReference type="EMBL" id="CP040396">
    <property type="protein sequence ID" value="QCT04648.1"/>
    <property type="molecule type" value="Genomic_DNA"/>
</dbReference>
<evidence type="ECO:0000313" key="2">
    <source>
        <dbReference type="Proteomes" id="UP000300879"/>
    </source>
</evidence>
<name>A0A4P8XPQ9_9BACL</name>
<dbReference type="KEGG" id="palo:E6C60_3943"/>